<evidence type="ECO:0000259" key="1">
    <source>
        <dbReference type="Pfam" id="PF13472"/>
    </source>
</evidence>
<organism evidence="2 3">
    <name type="scientific">Catenulispora acidiphila (strain DSM 44928 / JCM 14897 / NBRC 102108 / NRRL B-24433 / ID139908)</name>
    <dbReference type="NCBI Taxonomy" id="479433"/>
    <lineage>
        <taxon>Bacteria</taxon>
        <taxon>Bacillati</taxon>
        <taxon>Actinomycetota</taxon>
        <taxon>Actinomycetes</taxon>
        <taxon>Catenulisporales</taxon>
        <taxon>Catenulisporaceae</taxon>
        <taxon>Catenulispora</taxon>
    </lineage>
</organism>
<evidence type="ECO:0000313" key="2">
    <source>
        <dbReference type="EMBL" id="ACU70258.1"/>
    </source>
</evidence>
<dbReference type="Proteomes" id="UP000000851">
    <property type="component" value="Chromosome"/>
</dbReference>
<gene>
    <name evidence="2" type="ordered locus">Caci_1335</name>
</gene>
<dbReference type="KEGG" id="cai:Caci_1335"/>
<dbReference type="Pfam" id="PF13472">
    <property type="entry name" value="Lipase_GDSL_2"/>
    <property type="match status" value="1"/>
</dbReference>
<reference evidence="2 3" key="1">
    <citation type="journal article" date="2009" name="Stand. Genomic Sci.">
        <title>Complete genome sequence of Catenulispora acidiphila type strain (ID 139908).</title>
        <authorList>
            <person name="Copeland A."/>
            <person name="Lapidus A."/>
            <person name="Glavina Del Rio T."/>
            <person name="Nolan M."/>
            <person name="Lucas S."/>
            <person name="Chen F."/>
            <person name="Tice H."/>
            <person name="Cheng J.F."/>
            <person name="Bruce D."/>
            <person name="Goodwin L."/>
            <person name="Pitluck S."/>
            <person name="Mikhailova N."/>
            <person name="Pati A."/>
            <person name="Ivanova N."/>
            <person name="Mavromatis K."/>
            <person name="Chen A."/>
            <person name="Palaniappan K."/>
            <person name="Chain P."/>
            <person name="Land M."/>
            <person name="Hauser L."/>
            <person name="Chang Y.J."/>
            <person name="Jeffries C.D."/>
            <person name="Chertkov O."/>
            <person name="Brettin T."/>
            <person name="Detter J.C."/>
            <person name="Han C."/>
            <person name="Ali Z."/>
            <person name="Tindall B.J."/>
            <person name="Goker M."/>
            <person name="Bristow J."/>
            <person name="Eisen J.A."/>
            <person name="Markowitz V."/>
            <person name="Hugenholtz P."/>
            <person name="Kyrpides N.C."/>
            <person name="Klenk H.P."/>
        </authorList>
    </citation>
    <scope>NUCLEOTIDE SEQUENCE [LARGE SCALE GENOMIC DNA]</scope>
    <source>
        <strain evidence="3">DSM 44928 / JCM 14897 / NBRC 102108 / NRRL B-24433 / ID139908</strain>
    </source>
</reference>
<dbReference type="eggNOG" id="COG2755">
    <property type="taxonomic scope" value="Bacteria"/>
</dbReference>
<dbReference type="InParanoid" id="C7Q8J3"/>
<sequence>MTVLLVGDSNLALLYDRFPDLVAQAFGADVECRAAGGAWSGSLRQQIGDRPASDYEAIVVSIGSSDSHTPYGSSPATFRENLSRELESGGRWIALLPRDVLRAFDPSETDEVNTRIRIFSGILADLVEAAGGIALDVGAITGGLAPAAYDDDGIHLTREAYENLVPEIADAITRIAPNWRDDVSSGPRRSMPR</sequence>
<dbReference type="EMBL" id="CP001700">
    <property type="protein sequence ID" value="ACU70258.1"/>
    <property type="molecule type" value="Genomic_DNA"/>
</dbReference>
<evidence type="ECO:0000313" key="3">
    <source>
        <dbReference type="Proteomes" id="UP000000851"/>
    </source>
</evidence>
<dbReference type="AlphaFoldDB" id="C7Q8J3"/>
<dbReference type="CDD" id="cd00229">
    <property type="entry name" value="SGNH_hydrolase"/>
    <property type="match status" value="1"/>
</dbReference>
<name>C7Q8J3_CATAD</name>
<dbReference type="InterPro" id="IPR036514">
    <property type="entry name" value="SGNH_hydro_sf"/>
</dbReference>
<keyword evidence="3" id="KW-1185">Reference proteome</keyword>
<accession>C7Q8J3</accession>
<dbReference type="HOGENOM" id="CLU_1406502_0_0_11"/>
<feature type="domain" description="SGNH hydrolase-type esterase" evidence="1">
    <location>
        <begin position="14"/>
        <end position="162"/>
    </location>
</feature>
<dbReference type="RefSeq" id="WP_012785552.1">
    <property type="nucleotide sequence ID" value="NC_013131.1"/>
</dbReference>
<dbReference type="InterPro" id="IPR013830">
    <property type="entry name" value="SGNH_hydro"/>
</dbReference>
<protein>
    <submittedName>
        <fullName evidence="2">Lipolytic protein G-D-S-L family</fullName>
    </submittedName>
</protein>
<dbReference type="SUPFAM" id="SSF52266">
    <property type="entry name" value="SGNH hydrolase"/>
    <property type="match status" value="1"/>
</dbReference>
<dbReference type="Gene3D" id="3.40.50.1110">
    <property type="entry name" value="SGNH hydrolase"/>
    <property type="match status" value="1"/>
</dbReference>
<proteinExistence type="predicted"/>